<feature type="compositionally biased region" description="Basic and acidic residues" evidence="7">
    <location>
        <begin position="63"/>
        <end position="80"/>
    </location>
</feature>
<dbReference type="AlphaFoldDB" id="A0A143HBQ9"/>
<dbReference type="Pfam" id="PF02609">
    <property type="entry name" value="Exonuc_VII_S"/>
    <property type="match status" value="1"/>
</dbReference>
<dbReference type="NCBIfam" id="TIGR01280">
    <property type="entry name" value="xseB"/>
    <property type="match status" value="1"/>
</dbReference>
<evidence type="ECO:0000256" key="7">
    <source>
        <dbReference type="SAM" id="MobiDB-lite"/>
    </source>
</evidence>
<evidence type="ECO:0000256" key="5">
    <source>
        <dbReference type="ARBA" id="ARBA00022839"/>
    </source>
</evidence>
<dbReference type="NCBIfam" id="NF002138">
    <property type="entry name" value="PRK00977.1-2"/>
    <property type="match status" value="1"/>
</dbReference>
<dbReference type="GO" id="GO:0009318">
    <property type="term" value="C:exodeoxyribonuclease VII complex"/>
    <property type="evidence" value="ECO:0007669"/>
    <property type="project" value="UniProtKB-UniRule"/>
</dbReference>
<evidence type="ECO:0000256" key="2">
    <source>
        <dbReference type="ARBA" id="ARBA00022490"/>
    </source>
</evidence>
<dbReference type="Proteomes" id="UP000076021">
    <property type="component" value="Chromosome"/>
</dbReference>
<evidence type="ECO:0000256" key="1">
    <source>
        <dbReference type="ARBA" id="ARBA00009998"/>
    </source>
</evidence>
<comment type="catalytic activity">
    <reaction evidence="6">
        <text>Exonucleolytic cleavage in either 5'- to 3'- or 3'- to 5'-direction to yield nucleoside 5'-phosphates.</text>
        <dbReference type="EC" id="3.1.11.6"/>
    </reaction>
</comment>
<dbReference type="EC" id="3.1.11.6" evidence="6"/>
<dbReference type="PANTHER" id="PTHR34137:SF1">
    <property type="entry name" value="EXODEOXYRIBONUCLEASE 7 SMALL SUBUNIT"/>
    <property type="match status" value="1"/>
</dbReference>
<keyword evidence="9" id="KW-1185">Reference proteome</keyword>
<dbReference type="SUPFAM" id="SSF116842">
    <property type="entry name" value="XseB-like"/>
    <property type="match status" value="1"/>
</dbReference>
<evidence type="ECO:0000256" key="3">
    <source>
        <dbReference type="ARBA" id="ARBA00022722"/>
    </source>
</evidence>
<comment type="subcellular location">
    <subcellularLocation>
        <location evidence="6">Cytoplasm</location>
    </subcellularLocation>
</comment>
<sequence>MANEKQTFQTSINELEEIVQVLETGEVPLEDAIEMYKKGMKLSKFCHDQLTKAEEQLVSIMDDSGKEKPFEPTGEEGNKQ</sequence>
<keyword evidence="3 6" id="KW-0540">Nuclease</keyword>
<reference evidence="9" key="2">
    <citation type="submission" date="2016-03" db="EMBL/GenBank/DDBJ databases">
        <authorList>
            <person name="Seldin L."/>
        </authorList>
    </citation>
    <scope>NUCLEOTIDE SEQUENCE [LARGE SCALE GENOMIC DNA]</scope>
    <source>
        <strain evidence="9">PP9</strain>
    </source>
</reference>
<keyword evidence="2 6" id="KW-0963">Cytoplasm</keyword>
<protein>
    <recommendedName>
        <fullName evidence="6">Exodeoxyribonuclease 7 small subunit</fullName>
        <ecNumber evidence="6">3.1.11.6</ecNumber>
    </recommendedName>
    <alternativeName>
        <fullName evidence="6">Exodeoxyribonuclease VII small subunit</fullName>
        <shortName evidence="6">Exonuclease VII small subunit</shortName>
    </alternativeName>
</protein>
<dbReference type="EMBL" id="CP014806">
    <property type="protein sequence ID" value="AMW98849.1"/>
    <property type="molecule type" value="Genomic_DNA"/>
</dbReference>
<evidence type="ECO:0000313" key="8">
    <source>
        <dbReference type="EMBL" id="AMW98849.1"/>
    </source>
</evidence>
<dbReference type="PIRSF" id="PIRSF006488">
    <property type="entry name" value="Exonuc_VII_S"/>
    <property type="match status" value="1"/>
</dbReference>
<dbReference type="STRING" id="241244.ATY39_04935"/>
<dbReference type="GO" id="GO:0005829">
    <property type="term" value="C:cytosol"/>
    <property type="evidence" value="ECO:0007669"/>
    <property type="project" value="TreeGrafter"/>
</dbReference>
<accession>A0A143HBQ9</accession>
<comment type="similarity">
    <text evidence="1 6">Belongs to the XseB family.</text>
</comment>
<dbReference type="HAMAP" id="MF_00337">
    <property type="entry name" value="Exonuc_7_S"/>
    <property type="match status" value="1"/>
</dbReference>
<comment type="function">
    <text evidence="6">Bidirectionally degrades single-stranded DNA into large acid-insoluble oligonucleotides, which are then degraded further into small acid-soluble oligonucleotides.</text>
</comment>
<dbReference type="OrthoDB" id="9798666at2"/>
<dbReference type="GO" id="GO:0008855">
    <property type="term" value="F:exodeoxyribonuclease VII activity"/>
    <property type="evidence" value="ECO:0007669"/>
    <property type="project" value="UniProtKB-UniRule"/>
</dbReference>
<dbReference type="Gene3D" id="1.10.287.1040">
    <property type="entry name" value="Exonuclease VII, small subunit"/>
    <property type="match status" value="1"/>
</dbReference>
<name>A0A143HBQ9_9BACL</name>
<dbReference type="PANTHER" id="PTHR34137">
    <property type="entry name" value="EXODEOXYRIBONUCLEASE 7 SMALL SUBUNIT"/>
    <property type="match status" value="1"/>
</dbReference>
<proteinExistence type="inferred from homology"/>
<gene>
    <name evidence="6" type="primary">xseB</name>
    <name evidence="8" type="ORF">ATY39_04935</name>
</gene>
<feature type="region of interest" description="Disordered" evidence="7">
    <location>
        <begin position="61"/>
        <end position="80"/>
    </location>
</feature>
<evidence type="ECO:0000256" key="6">
    <source>
        <dbReference type="HAMAP-Rule" id="MF_00337"/>
    </source>
</evidence>
<dbReference type="GO" id="GO:0006308">
    <property type="term" value="P:DNA catabolic process"/>
    <property type="evidence" value="ECO:0007669"/>
    <property type="project" value="UniProtKB-UniRule"/>
</dbReference>
<reference evidence="8 9" key="1">
    <citation type="journal article" date="2016" name="Genome Announc.">
        <title>Whole-Genome Sequence of Rummeliibacillus stabekisii Strain PP9 Isolated from Antarctic Soil.</title>
        <authorList>
            <person name="da Mota F.F."/>
            <person name="Vollu R.E."/>
            <person name="Jurelevicius D."/>
            <person name="Seldin L."/>
        </authorList>
    </citation>
    <scope>NUCLEOTIDE SEQUENCE [LARGE SCALE GENOMIC DNA]</scope>
    <source>
        <strain evidence="8 9">PP9</strain>
    </source>
</reference>
<keyword evidence="4 6" id="KW-0378">Hydrolase</keyword>
<organism evidence="8 9">
    <name type="scientific">Rummeliibacillus stabekisii</name>
    <dbReference type="NCBI Taxonomy" id="241244"/>
    <lineage>
        <taxon>Bacteria</taxon>
        <taxon>Bacillati</taxon>
        <taxon>Bacillota</taxon>
        <taxon>Bacilli</taxon>
        <taxon>Bacillales</taxon>
        <taxon>Caryophanaceae</taxon>
        <taxon>Rummeliibacillus</taxon>
    </lineage>
</organism>
<dbReference type="KEGG" id="rst:ATY39_04935"/>
<dbReference type="RefSeq" id="WP_066786674.1">
    <property type="nucleotide sequence ID" value="NZ_CP014806.1"/>
</dbReference>
<evidence type="ECO:0000313" key="9">
    <source>
        <dbReference type="Proteomes" id="UP000076021"/>
    </source>
</evidence>
<comment type="subunit">
    <text evidence="6">Heterooligomer composed of large and small subunits.</text>
</comment>
<dbReference type="InterPro" id="IPR003761">
    <property type="entry name" value="Exonuc_VII_S"/>
</dbReference>
<keyword evidence="5 6" id="KW-0269">Exonuclease</keyword>
<dbReference type="InterPro" id="IPR037004">
    <property type="entry name" value="Exonuc_VII_ssu_sf"/>
</dbReference>
<evidence type="ECO:0000256" key="4">
    <source>
        <dbReference type="ARBA" id="ARBA00022801"/>
    </source>
</evidence>